<protein>
    <submittedName>
        <fullName evidence="5">ABC transporter substrate-binding protein</fullName>
    </submittedName>
</protein>
<dbReference type="CDD" id="cd06346">
    <property type="entry name" value="PBP1_ABC_ligand_binding-like"/>
    <property type="match status" value="1"/>
</dbReference>
<comment type="similarity">
    <text evidence="1">Belongs to the leucine-binding protein family.</text>
</comment>
<reference evidence="5" key="1">
    <citation type="submission" date="2021-03" db="EMBL/GenBank/DDBJ databases">
        <title>Actinotalea soli sp. nov., isolated from soil.</title>
        <authorList>
            <person name="Ping W."/>
            <person name="Zhang J."/>
        </authorList>
    </citation>
    <scope>NUCLEOTIDE SEQUENCE</scope>
    <source>
        <strain evidence="5">BY-33</strain>
    </source>
</reference>
<comment type="caution">
    <text evidence="5">The sequence shown here is derived from an EMBL/GenBank/DDBJ whole genome shotgun (WGS) entry which is preliminary data.</text>
</comment>
<dbReference type="Pfam" id="PF13458">
    <property type="entry name" value="Peripla_BP_6"/>
    <property type="match status" value="1"/>
</dbReference>
<feature type="chain" id="PRO_5037807397" evidence="3">
    <location>
        <begin position="29"/>
        <end position="423"/>
    </location>
</feature>
<feature type="signal peptide" evidence="3">
    <location>
        <begin position="1"/>
        <end position="28"/>
    </location>
</feature>
<gene>
    <name evidence="5" type="ORF">J4G33_00625</name>
</gene>
<evidence type="ECO:0000256" key="3">
    <source>
        <dbReference type="SAM" id="SignalP"/>
    </source>
</evidence>
<dbReference type="PROSITE" id="PS51257">
    <property type="entry name" value="PROKAR_LIPOPROTEIN"/>
    <property type="match status" value="1"/>
</dbReference>
<evidence type="ECO:0000256" key="1">
    <source>
        <dbReference type="ARBA" id="ARBA00010062"/>
    </source>
</evidence>
<feature type="domain" description="Leucine-binding protein" evidence="4">
    <location>
        <begin position="46"/>
        <end position="354"/>
    </location>
</feature>
<proteinExistence type="inferred from homology"/>
<evidence type="ECO:0000256" key="2">
    <source>
        <dbReference type="ARBA" id="ARBA00022729"/>
    </source>
</evidence>
<dbReference type="RefSeq" id="WP_208053968.1">
    <property type="nucleotide sequence ID" value="NZ_JAGEMK010000001.1"/>
</dbReference>
<dbReference type="InterPro" id="IPR051010">
    <property type="entry name" value="BCAA_transport"/>
</dbReference>
<evidence type="ECO:0000313" key="6">
    <source>
        <dbReference type="Proteomes" id="UP000664209"/>
    </source>
</evidence>
<accession>A0A939LMQ9</accession>
<dbReference type="InterPro" id="IPR028082">
    <property type="entry name" value="Peripla_BP_I"/>
</dbReference>
<dbReference type="Gene3D" id="3.40.50.2300">
    <property type="match status" value="2"/>
</dbReference>
<evidence type="ECO:0000259" key="4">
    <source>
        <dbReference type="Pfam" id="PF13458"/>
    </source>
</evidence>
<sequence length="423" mass="43390">MKRTTHAARAAALAGAVALVLTACSGDADESSDDDAAGGESDGSPLVIGSLLPVTGSLAFLGPPEIAGVDLAIEEINEAGGVNGGDIEVVHGDSGDAENLAVAIQTVDDLLSQSVHVIVGAASSSVTFGVIDTVTEAETVMFSPANTSPGLSGYSDFYFRTAPPDSVQGNALGNLVAGDGHERVGILVFNDDYGTGLRNVVEETLVAEGVEVTYGGAADNEEFAPKQNNYEAEVQAVMATDPDAIVLIAFEETAVIVPQLFQAGYDTSNLYFTDGNTANYPDLDGGVLEGAKGTIPGAFPSDEFQERLLGVDPDLTEYSYSAESYDAVILSALAAQLGGTNDAATVQANLPAVSGAEGGTECTSYAECVELIDGGEDIMYVGQSGVGPFNEDNDPSSAFIGIYEYDAENAITWTEAIFGEVAG</sequence>
<dbReference type="Proteomes" id="UP000664209">
    <property type="component" value="Unassembled WGS sequence"/>
</dbReference>
<keyword evidence="2 3" id="KW-0732">Signal</keyword>
<dbReference type="PANTHER" id="PTHR30483:SF6">
    <property type="entry name" value="PERIPLASMIC BINDING PROTEIN OF ABC TRANSPORTER FOR NATURAL AMINO ACIDS"/>
    <property type="match status" value="1"/>
</dbReference>
<dbReference type="PANTHER" id="PTHR30483">
    <property type="entry name" value="LEUCINE-SPECIFIC-BINDING PROTEIN"/>
    <property type="match status" value="1"/>
</dbReference>
<evidence type="ECO:0000313" key="5">
    <source>
        <dbReference type="EMBL" id="MBO1750301.1"/>
    </source>
</evidence>
<keyword evidence="6" id="KW-1185">Reference proteome</keyword>
<name>A0A939LMQ9_9CELL</name>
<dbReference type="EMBL" id="JAGEMK010000001">
    <property type="protein sequence ID" value="MBO1750301.1"/>
    <property type="molecule type" value="Genomic_DNA"/>
</dbReference>
<dbReference type="InterPro" id="IPR028081">
    <property type="entry name" value="Leu-bd"/>
</dbReference>
<organism evidence="5 6">
    <name type="scientific">Actinotalea soli</name>
    <dbReference type="NCBI Taxonomy" id="2819234"/>
    <lineage>
        <taxon>Bacteria</taxon>
        <taxon>Bacillati</taxon>
        <taxon>Actinomycetota</taxon>
        <taxon>Actinomycetes</taxon>
        <taxon>Micrococcales</taxon>
        <taxon>Cellulomonadaceae</taxon>
        <taxon>Actinotalea</taxon>
    </lineage>
</organism>
<dbReference type="AlphaFoldDB" id="A0A939LMQ9"/>
<dbReference type="SUPFAM" id="SSF53822">
    <property type="entry name" value="Periplasmic binding protein-like I"/>
    <property type="match status" value="1"/>
</dbReference>